<dbReference type="InterPro" id="IPR000160">
    <property type="entry name" value="GGDEF_dom"/>
</dbReference>
<evidence type="ECO:0000313" key="2">
    <source>
        <dbReference type="EMBL" id="VEA74469.1"/>
    </source>
</evidence>
<reference evidence="2 3" key="1">
    <citation type="submission" date="2018-12" db="EMBL/GenBank/DDBJ databases">
        <authorList>
            <consortium name="Pathogen Informatics"/>
        </authorList>
    </citation>
    <scope>NUCLEOTIDE SEQUENCE [LARGE SCALE GENOMIC DNA]</scope>
    <source>
        <strain evidence="2 3">NCTC10047</strain>
    </source>
</reference>
<evidence type="ECO:0000259" key="1">
    <source>
        <dbReference type="PROSITE" id="PS50887"/>
    </source>
</evidence>
<name>A0A447QWQ3_SALER</name>
<proteinExistence type="predicted"/>
<dbReference type="EMBL" id="LR134156">
    <property type="protein sequence ID" value="VEA74469.1"/>
    <property type="molecule type" value="Genomic_DNA"/>
</dbReference>
<accession>A0A447QWQ3</accession>
<evidence type="ECO:0000313" key="3">
    <source>
        <dbReference type="Proteomes" id="UP000275676"/>
    </source>
</evidence>
<gene>
    <name evidence="2" type="primary">yhjK_2</name>
    <name evidence="2" type="ORF">NCTC10047_00255</name>
</gene>
<feature type="domain" description="GGDEF" evidence="1">
    <location>
        <begin position="12"/>
        <end position="80"/>
    </location>
</feature>
<sequence length="80" mass="8802">MALLEQVVTRQQTTALIIVTCETLRDTAGVLQETQREILLLTLVEKLKSVLAPRMVLTQVSGYDFAIIAHGVKSRGTPSH</sequence>
<organism evidence="2 3">
    <name type="scientific">Salmonella enterica subsp. arizonae</name>
    <dbReference type="NCBI Taxonomy" id="59203"/>
    <lineage>
        <taxon>Bacteria</taxon>
        <taxon>Pseudomonadati</taxon>
        <taxon>Pseudomonadota</taxon>
        <taxon>Gammaproteobacteria</taxon>
        <taxon>Enterobacterales</taxon>
        <taxon>Enterobacteriaceae</taxon>
        <taxon>Salmonella</taxon>
    </lineage>
</organism>
<dbReference type="Proteomes" id="UP000275676">
    <property type="component" value="Chromosome"/>
</dbReference>
<dbReference type="AlphaFoldDB" id="A0A447QWQ3"/>
<dbReference type="PROSITE" id="PS50887">
    <property type="entry name" value="GGDEF"/>
    <property type="match status" value="1"/>
</dbReference>
<protein>
    <submittedName>
        <fullName evidence="2">Protein yhjK</fullName>
    </submittedName>
</protein>